<sequence length="1165" mass="131476">MKLRRKWRRVRKAPQAPQVTEMDEVPRPDWDSFETIFSNFMENPEEAGVIFSIMIQVDPDSVVLKIANSLGTVHNTDQSREFNVALLTRLLTNQDLGTNWNNLSVSSQSTLKCVLLDRIMLEESKPIITRLCDIVSDLAVSLLPDNNWPELLPFLHKCLTDSTSNSCSRLSAFLLYAQLADKTGETVVGCVKDLHSLFLNTLNNDDTLNDLDVRITATMAVIRFIQCVSSLNEKAQFQDLLPGMMRTLTDALSNNDLEDAAVNVLNLFIELARNEPKFLRRQLVVIVGTMFEIAENKSLEVEIRHLAVEFMLTLVEAKEKVPGMMKKVPLFTNTCFAILLNLTLDIKDEPRFHTAEPIWHSDKPSWHWTEKQHEVSGATKSCSFGLNCLKRLSIALGGKTVTPIAMEQLPSYLVAPEWEKRHAALLAIAQISEGSSKVMIRYLEQFVNMVLHSFHDPHPRVRWAAVHAIYQLLIHFCPHLQAQYHNQILPALAAAMDDCQNPRVQAFAAASVVIFCQFESPETIEPYVDGLLKKLVVLLQNDNQMVHEEALIALGAIADLSKEHFHKYYDFVMPYLKALLVNANDKSDEALGRNAFQCISSVGMAVGKEKFRDDIKQVMDLLKLFQESQVKDFDTIPHILVAWIKICKVIGKDFLPYMSIIMPPTVEFSQLEPDKTVPSDELDDSIHKVKLRDEIICIRGEILLWAKSVAVSVLGSFAEMLEEDFYPWISQAASILVPLLKFYIHRDTREIACKAMSPLLLSAKLATVKGTAQGGNDYFNQLSGHIILAMGDALSSEPETKVCVTKLQELNRCLVICGQIVNEAQIRSIIDEIKHVIAESSRRKGELSERVKSEDFDAEEAELLRDEREQEVEIFKNIGYLVTILIKTFKAAFLPFLDELSSYIMPMMGKDKTTEERNTCIYVFDHLVGFCGEAALKYFDTYLPFLLDWSNDENPRVRKNALYGLRICAEKGGSIFKPFVGEALSRINVVITHFNAREPENVEAYDNAVSALGKICQFHRANIDSAQIIPTWLNCLPIKDDVYEAKAVLNQLCSMVERSDTELLGPNYLHLPKVISVFSEVLCAGDDVVTEDTANRMIHLLRHFKETLPPATLASARALLLPQQEMELESILSPDQKDTNISARAMKLLCRLVTCGNQTLCWPND</sequence>
<dbReference type="InterPro" id="IPR011989">
    <property type="entry name" value="ARM-like"/>
</dbReference>
<dbReference type="PANTHER" id="PTHR10527">
    <property type="entry name" value="IMPORTIN BETA"/>
    <property type="match status" value="1"/>
</dbReference>
<evidence type="ECO:0000256" key="9">
    <source>
        <dbReference type="SAM" id="MobiDB-lite"/>
    </source>
</evidence>
<comment type="subcellular location">
    <subcellularLocation>
        <location evidence="2">Cytoplasm</location>
    </subcellularLocation>
    <subcellularLocation>
        <location evidence="1">Nucleus</location>
    </subcellularLocation>
</comment>
<reference evidence="12" key="2">
    <citation type="journal article" date="2017" name="J. Anim. Genet.">
        <title>Multiple reference genome sequences of hot pepper reveal the massive evolution of plant disease resistance genes by retroduplication.</title>
        <authorList>
            <person name="Kim S."/>
            <person name="Park J."/>
            <person name="Yeom S.-I."/>
            <person name="Kim Y.-M."/>
            <person name="Seo E."/>
            <person name="Kim K.-T."/>
            <person name="Kim M.-S."/>
            <person name="Lee J.M."/>
            <person name="Cheong K."/>
            <person name="Shin H.-S."/>
            <person name="Kim S.-B."/>
            <person name="Han K."/>
            <person name="Lee J."/>
            <person name="Park M."/>
            <person name="Lee H.-A."/>
            <person name="Lee H.-Y."/>
            <person name="Lee Y."/>
            <person name="Oh S."/>
            <person name="Lee J.H."/>
            <person name="Choi E."/>
            <person name="Choi E."/>
            <person name="Lee S.E."/>
            <person name="Jeon J."/>
            <person name="Kim H."/>
            <person name="Choi G."/>
            <person name="Song H."/>
            <person name="Lee J."/>
            <person name="Lee S.-C."/>
            <person name="Kwon J.-K."/>
            <person name="Lee H.-Y."/>
            <person name="Koo N."/>
            <person name="Hong Y."/>
            <person name="Kim R.W."/>
            <person name="Kang W.-H."/>
            <person name="Huh J.H."/>
            <person name="Kang B.-C."/>
            <person name="Yang T.-J."/>
            <person name="Lee Y.-H."/>
            <person name="Bennetzen J.L."/>
            <person name="Choi D."/>
        </authorList>
    </citation>
    <scope>NUCLEOTIDE SEQUENCE [LARGE SCALE GENOMIC DNA]</scope>
    <source>
        <strain evidence="12">cv. PBC81</strain>
    </source>
</reference>
<dbReference type="GO" id="GO:0005634">
    <property type="term" value="C:nucleus"/>
    <property type="evidence" value="ECO:0007669"/>
    <property type="project" value="UniProtKB-SubCell"/>
</dbReference>
<comment type="caution">
    <text evidence="11">The sequence shown here is derived from an EMBL/GenBank/DDBJ whole genome shotgun (WGS) entry which is preliminary data.</text>
</comment>
<dbReference type="Pfam" id="PF18808">
    <property type="entry name" value="Importin_rep_4"/>
    <property type="match status" value="1"/>
</dbReference>
<dbReference type="InterPro" id="IPR041653">
    <property type="entry name" value="Importin_rep_4"/>
</dbReference>
<feature type="domain" description="TOG" evidence="10">
    <location>
        <begin position="395"/>
        <end position="634"/>
    </location>
</feature>
<evidence type="ECO:0000256" key="7">
    <source>
        <dbReference type="ARBA" id="ARBA00022990"/>
    </source>
</evidence>
<evidence type="ECO:0000256" key="5">
    <source>
        <dbReference type="ARBA" id="ARBA00022737"/>
    </source>
</evidence>
<keyword evidence="6" id="KW-0653">Protein transport</keyword>
<evidence type="ECO:0000259" key="10">
    <source>
        <dbReference type="SMART" id="SM01349"/>
    </source>
</evidence>
<dbReference type="InterPro" id="IPR000357">
    <property type="entry name" value="HEAT"/>
</dbReference>
<dbReference type="AlphaFoldDB" id="A0A2G2W4X5"/>
<dbReference type="Pfam" id="PF12755">
    <property type="entry name" value="Vac14_Fab1_bd"/>
    <property type="match status" value="1"/>
</dbReference>
<keyword evidence="4" id="KW-0963">Cytoplasm</keyword>
<evidence type="ECO:0000256" key="1">
    <source>
        <dbReference type="ARBA" id="ARBA00004123"/>
    </source>
</evidence>
<keyword evidence="12" id="KW-1185">Reference proteome</keyword>
<dbReference type="Pfam" id="PF02985">
    <property type="entry name" value="HEAT"/>
    <property type="match status" value="1"/>
</dbReference>
<feature type="region of interest" description="Disordered" evidence="9">
    <location>
        <begin position="1"/>
        <end position="23"/>
    </location>
</feature>
<accession>A0A2G2W4X5</accession>
<feature type="compositionally biased region" description="Basic residues" evidence="9">
    <location>
        <begin position="1"/>
        <end position="12"/>
    </location>
</feature>
<evidence type="ECO:0000256" key="4">
    <source>
        <dbReference type="ARBA" id="ARBA00022490"/>
    </source>
</evidence>
<dbReference type="Pfam" id="PF18829">
    <property type="entry name" value="Importin_rep_6"/>
    <property type="match status" value="1"/>
</dbReference>
<keyword evidence="3" id="KW-0813">Transport</keyword>
<dbReference type="InterPro" id="IPR016024">
    <property type="entry name" value="ARM-type_fold"/>
</dbReference>
<evidence type="ECO:0000256" key="6">
    <source>
        <dbReference type="ARBA" id="ARBA00022927"/>
    </source>
</evidence>
<dbReference type="SMART" id="SM01349">
    <property type="entry name" value="TOG"/>
    <property type="match status" value="1"/>
</dbReference>
<evidence type="ECO:0000256" key="8">
    <source>
        <dbReference type="ARBA" id="ARBA00023242"/>
    </source>
</evidence>
<dbReference type="SUPFAM" id="SSF48371">
    <property type="entry name" value="ARM repeat"/>
    <property type="match status" value="1"/>
</dbReference>
<keyword evidence="5" id="KW-0677">Repeat</keyword>
<dbReference type="InterPro" id="IPR041389">
    <property type="entry name" value="Importin_rep_6"/>
</dbReference>
<evidence type="ECO:0000313" key="12">
    <source>
        <dbReference type="Proteomes" id="UP000224567"/>
    </source>
</evidence>
<evidence type="ECO:0000256" key="3">
    <source>
        <dbReference type="ARBA" id="ARBA00022448"/>
    </source>
</evidence>
<dbReference type="GO" id="GO:0005737">
    <property type="term" value="C:cytoplasm"/>
    <property type="evidence" value="ECO:0007669"/>
    <property type="project" value="UniProtKB-SubCell"/>
</dbReference>
<dbReference type="GO" id="GO:0006606">
    <property type="term" value="P:protein import into nucleus"/>
    <property type="evidence" value="ECO:0007669"/>
    <property type="project" value="InterPro"/>
</dbReference>
<dbReference type="Pfam" id="PF25574">
    <property type="entry name" value="TPR_IMB1"/>
    <property type="match status" value="1"/>
</dbReference>
<dbReference type="InterPro" id="IPR040122">
    <property type="entry name" value="Importin_beta"/>
</dbReference>
<name>A0A2G2W4X5_CAPBA</name>
<dbReference type="Proteomes" id="UP000224567">
    <property type="component" value="Unassembled WGS sequence"/>
</dbReference>
<dbReference type="InterPro" id="IPR057672">
    <property type="entry name" value="TPR_IPO4/5"/>
</dbReference>
<dbReference type="Pfam" id="PF25780">
    <property type="entry name" value="TPR_IPO5"/>
    <property type="match status" value="1"/>
</dbReference>
<dbReference type="STRING" id="33114.A0A2G2W4X5"/>
<reference evidence="11 12" key="1">
    <citation type="journal article" date="2017" name="Genome Biol.">
        <title>New reference genome sequences of hot pepper reveal the massive evolution of plant disease-resistance genes by retroduplication.</title>
        <authorList>
            <person name="Kim S."/>
            <person name="Park J."/>
            <person name="Yeom S.I."/>
            <person name="Kim Y.M."/>
            <person name="Seo E."/>
            <person name="Kim K.T."/>
            <person name="Kim M.S."/>
            <person name="Lee J.M."/>
            <person name="Cheong K."/>
            <person name="Shin H.S."/>
            <person name="Kim S.B."/>
            <person name="Han K."/>
            <person name="Lee J."/>
            <person name="Park M."/>
            <person name="Lee H.A."/>
            <person name="Lee H.Y."/>
            <person name="Lee Y."/>
            <person name="Oh S."/>
            <person name="Lee J.H."/>
            <person name="Choi E."/>
            <person name="Choi E."/>
            <person name="Lee S.E."/>
            <person name="Jeon J."/>
            <person name="Kim H."/>
            <person name="Choi G."/>
            <person name="Song H."/>
            <person name="Lee J."/>
            <person name="Lee S.C."/>
            <person name="Kwon J.K."/>
            <person name="Lee H.Y."/>
            <person name="Koo N."/>
            <person name="Hong Y."/>
            <person name="Kim R.W."/>
            <person name="Kang W.H."/>
            <person name="Huh J.H."/>
            <person name="Kang B.C."/>
            <person name="Yang T.J."/>
            <person name="Lee Y.H."/>
            <person name="Bennetzen J.L."/>
            <person name="Choi D."/>
        </authorList>
    </citation>
    <scope>NUCLEOTIDE SEQUENCE [LARGE SCALE GENOMIC DNA]</scope>
    <source>
        <strain evidence="12">cv. PBC81</strain>
    </source>
</reference>
<evidence type="ECO:0000256" key="2">
    <source>
        <dbReference type="ARBA" id="ARBA00004496"/>
    </source>
</evidence>
<gene>
    <name evidence="11" type="ORF">CQW23_19140</name>
</gene>
<dbReference type="Gene3D" id="1.25.10.10">
    <property type="entry name" value="Leucine-rich Repeat Variant"/>
    <property type="match status" value="1"/>
</dbReference>
<dbReference type="InterPro" id="IPR058584">
    <property type="entry name" value="IMB1_TNPO1-like_TPR"/>
</dbReference>
<keyword evidence="7" id="KW-0007">Acetylation</keyword>
<dbReference type="OrthoDB" id="1299049at2759"/>
<dbReference type="EMBL" id="MLFT02000008">
    <property type="protein sequence ID" value="PHT40286.1"/>
    <property type="molecule type" value="Genomic_DNA"/>
</dbReference>
<organism evidence="11 12">
    <name type="scientific">Capsicum baccatum</name>
    <name type="common">Peruvian pepper</name>
    <dbReference type="NCBI Taxonomy" id="33114"/>
    <lineage>
        <taxon>Eukaryota</taxon>
        <taxon>Viridiplantae</taxon>
        <taxon>Streptophyta</taxon>
        <taxon>Embryophyta</taxon>
        <taxon>Tracheophyta</taxon>
        <taxon>Spermatophyta</taxon>
        <taxon>Magnoliopsida</taxon>
        <taxon>eudicotyledons</taxon>
        <taxon>Gunneridae</taxon>
        <taxon>Pentapetalae</taxon>
        <taxon>asterids</taxon>
        <taxon>lamiids</taxon>
        <taxon>Solanales</taxon>
        <taxon>Solanaceae</taxon>
        <taxon>Solanoideae</taxon>
        <taxon>Capsiceae</taxon>
        <taxon>Capsicum</taxon>
    </lineage>
</organism>
<protein>
    <recommendedName>
        <fullName evidence="10">TOG domain-containing protein</fullName>
    </recommendedName>
</protein>
<proteinExistence type="predicted"/>
<evidence type="ECO:0000313" key="11">
    <source>
        <dbReference type="EMBL" id="PHT40286.1"/>
    </source>
</evidence>
<keyword evidence="8" id="KW-0539">Nucleus</keyword>
<dbReference type="InterPro" id="IPR034085">
    <property type="entry name" value="TOG"/>
</dbReference>